<dbReference type="Proteomes" id="UP000580839">
    <property type="component" value="Unassembled WGS sequence"/>
</dbReference>
<feature type="transmembrane region" description="Helical" evidence="1">
    <location>
        <begin position="17"/>
        <end position="39"/>
    </location>
</feature>
<reference evidence="2 3" key="1">
    <citation type="submission" date="2020-04" db="EMBL/GenBank/DDBJ databases">
        <title>Metagenomic profiling of ammonia- and methane-oxidizing microorganisms in a Dutch drinking water treatment plant.</title>
        <authorList>
            <person name="Poghosyan L."/>
            <person name="Leucker S."/>
        </authorList>
    </citation>
    <scope>NUCLEOTIDE SEQUENCE [LARGE SCALE GENOMIC DNA]</scope>
    <source>
        <strain evidence="2">S-RSF-IL-03</strain>
    </source>
</reference>
<sequence>MTVCIPNISGPARRQRLVGGIIGVAAAIAVLLAVERLGLPRPWRLMSFPPLLLGAIGLLQAQRSTCIALAATGRRDLNGARDTVTDAAARAQIARQSAGVLRDAVLASLVIAGLTQLD</sequence>
<keyword evidence="1" id="KW-0472">Membrane</keyword>
<gene>
    <name evidence="2" type="ORF">HOP12_02780</name>
</gene>
<dbReference type="AlphaFoldDB" id="A0A849SMH1"/>
<evidence type="ECO:0000256" key="1">
    <source>
        <dbReference type="SAM" id="Phobius"/>
    </source>
</evidence>
<organism evidence="2 3">
    <name type="scientific">Eiseniibacteriota bacterium</name>
    <dbReference type="NCBI Taxonomy" id="2212470"/>
    <lineage>
        <taxon>Bacteria</taxon>
        <taxon>Candidatus Eiseniibacteriota</taxon>
    </lineage>
</organism>
<keyword evidence="1" id="KW-1133">Transmembrane helix</keyword>
<proteinExistence type="predicted"/>
<dbReference type="EMBL" id="JABFRW010000028">
    <property type="protein sequence ID" value="NOT33075.1"/>
    <property type="molecule type" value="Genomic_DNA"/>
</dbReference>
<name>A0A849SMH1_UNCEI</name>
<evidence type="ECO:0000313" key="2">
    <source>
        <dbReference type="EMBL" id="NOT33075.1"/>
    </source>
</evidence>
<keyword evidence="1" id="KW-0812">Transmembrane</keyword>
<evidence type="ECO:0000313" key="3">
    <source>
        <dbReference type="Proteomes" id="UP000580839"/>
    </source>
</evidence>
<comment type="caution">
    <text evidence="2">The sequence shown here is derived from an EMBL/GenBank/DDBJ whole genome shotgun (WGS) entry which is preliminary data.</text>
</comment>
<accession>A0A849SMH1</accession>
<protein>
    <submittedName>
        <fullName evidence="2">Uncharacterized protein</fullName>
    </submittedName>
</protein>